<name>A0A8J2FN10_9BACT</name>
<evidence type="ECO:0000313" key="2">
    <source>
        <dbReference type="EMBL" id="CAF0692037.1"/>
    </source>
</evidence>
<keyword evidence="3" id="KW-1185">Reference proteome</keyword>
<feature type="region of interest" description="Disordered" evidence="1">
    <location>
        <begin position="258"/>
        <end position="280"/>
    </location>
</feature>
<dbReference type="InterPro" id="IPR041025">
    <property type="entry name" value="HNH_repeat"/>
</dbReference>
<proteinExistence type="predicted"/>
<organism evidence="2 3">
    <name type="scientific">Candidatus Methylacidithermus pantelleriae</name>
    <dbReference type="NCBI Taxonomy" id="2744239"/>
    <lineage>
        <taxon>Bacteria</taxon>
        <taxon>Pseudomonadati</taxon>
        <taxon>Verrucomicrobiota</taxon>
        <taxon>Methylacidiphilae</taxon>
        <taxon>Methylacidiphilales</taxon>
        <taxon>Methylacidiphilaceae</taxon>
        <taxon>Candidatus Methylacidithermus</taxon>
    </lineage>
</organism>
<protein>
    <submittedName>
        <fullName evidence="2">Uncharacterized protein</fullName>
    </submittedName>
</protein>
<dbReference type="Proteomes" id="UP000663859">
    <property type="component" value="Unassembled WGS sequence"/>
</dbReference>
<comment type="caution">
    <text evidence="2">The sequence shown here is derived from an EMBL/GenBank/DDBJ whole genome shotgun (WGS) entry which is preliminary data.</text>
</comment>
<accession>A0A8J2FN10</accession>
<sequence>MSISATYRDRNRVWTPELVLEEIRAWKEAGRPLYSHYMRKHFQELLAAGIRYFGSWKQAVEKAGISYEEVRRYQKWSKAKIVETIQRLHRQGVDLSFRAMMLGPYAPMVYAAIRPAYFGSWKDALTAAGLEPGEIYRYRSWTEEQILHEIRRLHQIGADLSSKHMDEVGNSLIATARRRFGSWAEAIRRAGLDYEKIRRRRRWTPEQILEEIRAFHKEGLPLTSTEIRQRYPALFAAACKPRFFGSWRKAVEAALGKDQARRSSLQKEPSVGSRIFEQSR</sequence>
<evidence type="ECO:0000256" key="1">
    <source>
        <dbReference type="SAM" id="MobiDB-lite"/>
    </source>
</evidence>
<dbReference type="AlphaFoldDB" id="A0A8J2FN10"/>
<evidence type="ECO:0000313" key="3">
    <source>
        <dbReference type="Proteomes" id="UP000663859"/>
    </source>
</evidence>
<reference evidence="2" key="1">
    <citation type="submission" date="2021-02" db="EMBL/GenBank/DDBJ databases">
        <authorList>
            <person name="Cremers G."/>
            <person name="Picone N."/>
        </authorList>
    </citation>
    <scope>NUCLEOTIDE SEQUENCE</scope>
    <source>
        <strain evidence="2">PQ17</strain>
    </source>
</reference>
<dbReference type="EMBL" id="CAJNOB010000003">
    <property type="protein sequence ID" value="CAF0692037.1"/>
    <property type="molecule type" value="Genomic_DNA"/>
</dbReference>
<dbReference type="Pfam" id="PF18780">
    <property type="entry name" value="HNH_repeat"/>
    <property type="match status" value="1"/>
</dbReference>
<gene>
    <name evidence="2" type="ORF">MPNT_110062</name>
</gene>
<dbReference type="RefSeq" id="WP_214096220.1">
    <property type="nucleotide sequence ID" value="NZ_CAJNOB010000003.1"/>
</dbReference>